<keyword evidence="2" id="KW-1185">Reference proteome</keyword>
<organism evidence="1 2">
    <name type="scientific">Actinomycetospora atypica</name>
    <dbReference type="NCBI Taxonomy" id="1290095"/>
    <lineage>
        <taxon>Bacteria</taxon>
        <taxon>Bacillati</taxon>
        <taxon>Actinomycetota</taxon>
        <taxon>Actinomycetes</taxon>
        <taxon>Pseudonocardiales</taxon>
        <taxon>Pseudonocardiaceae</taxon>
        <taxon>Actinomycetospora</taxon>
    </lineage>
</organism>
<accession>A0ABV9YNH6</accession>
<reference evidence="2" key="1">
    <citation type="journal article" date="2019" name="Int. J. Syst. Evol. Microbiol.">
        <title>The Global Catalogue of Microorganisms (GCM) 10K type strain sequencing project: providing services to taxonomists for standard genome sequencing and annotation.</title>
        <authorList>
            <consortium name="The Broad Institute Genomics Platform"/>
            <consortium name="The Broad Institute Genome Sequencing Center for Infectious Disease"/>
            <person name="Wu L."/>
            <person name="Ma J."/>
        </authorList>
    </citation>
    <scope>NUCLEOTIDE SEQUENCE [LARGE SCALE GENOMIC DNA]</scope>
    <source>
        <strain evidence="2">CGMCC 4.7093</strain>
    </source>
</reference>
<dbReference type="InterPro" id="IPR011200">
    <property type="entry name" value="UCP012608"/>
</dbReference>
<dbReference type="EMBL" id="JBHSIV010000015">
    <property type="protein sequence ID" value="MFC5063598.1"/>
    <property type="molecule type" value="Genomic_DNA"/>
</dbReference>
<evidence type="ECO:0000313" key="1">
    <source>
        <dbReference type="EMBL" id="MFC5063598.1"/>
    </source>
</evidence>
<dbReference type="Proteomes" id="UP001595947">
    <property type="component" value="Unassembled WGS sequence"/>
</dbReference>
<proteinExistence type="predicted"/>
<name>A0ABV9YNH6_9PSEU</name>
<protein>
    <submittedName>
        <fullName evidence="1">DUF2332 domain-containing protein</fullName>
    </submittedName>
</protein>
<gene>
    <name evidence="1" type="ORF">ACFPBZ_15355</name>
</gene>
<comment type="caution">
    <text evidence="1">The sequence shown here is derived from an EMBL/GenBank/DDBJ whole genome shotgun (WGS) entry which is preliminary data.</text>
</comment>
<evidence type="ECO:0000313" key="2">
    <source>
        <dbReference type="Proteomes" id="UP001595947"/>
    </source>
</evidence>
<dbReference type="Pfam" id="PF10094">
    <property type="entry name" value="DUF2332"/>
    <property type="match status" value="1"/>
</dbReference>
<dbReference type="RefSeq" id="WP_378036946.1">
    <property type="nucleotide sequence ID" value="NZ_JBHSIV010000015.1"/>
</dbReference>
<sequence length="373" mass="39052">MTDDARARVRDQALGIAAGWSPPGAPDSWALTAATFRAVADEEVLLDLAVAVPPEKLPPLLLSAALQYLVGRDHPEPLAGYYPTPGSGQPPLDDAFAPTLAAFAAENATELAELCRAHRYQMNEVGRSADVLAVLGEVLRDAPDRPIALVDLGTGAGLGLHLDRYHYRFGDTAGVGDESSPVQLVCALRGATPPLPRAVPTVAARVGVDAEPLDLAVDEVRAWLAACVPPETGAVDRFAAASAIAREHPATLVRGDLVTSLADVVAGLPDDALPVLVDTYVHVFLPDDDRERFRALLPTLGRDLEWISVDPLVPLGPDGSDSVQGLPVPDRAVAACREGVTGVVGRVSVRDGAVSGRVLGLAHPGAAWLEWLA</sequence>